<proteinExistence type="predicted"/>
<evidence type="ECO:0000256" key="1">
    <source>
        <dbReference type="ARBA" id="ARBA00022603"/>
    </source>
</evidence>
<dbReference type="GO" id="GO:0032259">
    <property type="term" value="P:methylation"/>
    <property type="evidence" value="ECO:0007669"/>
    <property type="project" value="UniProtKB-KW"/>
</dbReference>
<dbReference type="EC" id="2.1.1.-" evidence="4"/>
<evidence type="ECO:0000313" key="4">
    <source>
        <dbReference type="EMBL" id="KAA6337196.1"/>
    </source>
</evidence>
<dbReference type="InterPro" id="IPR001537">
    <property type="entry name" value="SpoU_MeTrfase"/>
</dbReference>
<keyword evidence="2 4" id="KW-0808">Transferase</keyword>
<dbReference type="Pfam" id="PF08032">
    <property type="entry name" value="SpoU_sub_bind"/>
    <property type="match status" value="1"/>
</dbReference>
<organism evidence="4">
    <name type="scientific">termite gut metagenome</name>
    <dbReference type="NCBI Taxonomy" id="433724"/>
    <lineage>
        <taxon>unclassified sequences</taxon>
        <taxon>metagenomes</taxon>
        <taxon>organismal metagenomes</taxon>
    </lineage>
</organism>
<dbReference type="Gene3D" id="3.30.1330.30">
    <property type="match status" value="1"/>
</dbReference>
<dbReference type="Gene3D" id="3.40.1280.10">
    <property type="match status" value="1"/>
</dbReference>
<reference evidence="4" key="1">
    <citation type="submission" date="2019-03" db="EMBL/GenBank/DDBJ databases">
        <title>Single cell metagenomics reveals metabolic interactions within the superorganism composed of flagellate Streblomastix strix and complex community of Bacteroidetes bacteria on its surface.</title>
        <authorList>
            <person name="Treitli S.C."/>
            <person name="Kolisko M."/>
            <person name="Husnik F."/>
            <person name="Keeling P."/>
            <person name="Hampl V."/>
        </authorList>
    </citation>
    <scope>NUCLEOTIDE SEQUENCE</scope>
    <source>
        <strain evidence="4">STM</strain>
    </source>
</reference>
<dbReference type="SUPFAM" id="SSF55315">
    <property type="entry name" value="L30e-like"/>
    <property type="match status" value="1"/>
</dbReference>
<comment type="caution">
    <text evidence="4">The sequence shown here is derived from an EMBL/GenBank/DDBJ whole genome shotgun (WGS) entry which is preliminary data.</text>
</comment>
<dbReference type="GO" id="GO:0006396">
    <property type="term" value="P:RNA processing"/>
    <property type="evidence" value="ECO:0007669"/>
    <property type="project" value="InterPro"/>
</dbReference>
<dbReference type="PANTHER" id="PTHR46429:SF1">
    <property type="entry name" value="23S RRNA (GUANOSINE-2'-O-)-METHYLTRANSFERASE RLMB"/>
    <property type="match status" value="1"/>
</dbReference>
<keyword evidence="1 4" id="KW-0489">Methyltransferase</keyword>
<dbReference type="AlphaFoldDB" id="A0A5J4RT91"/>
<protein>
    <submittedName>
        <fullName evidence="4">Putative TrmH family tRNA/rRNA methyltransferase</fullName>
        <ecNumber evidence="4">2.1.1.-</ecNumber>
    </submittedName>
</protein>
<dbReference type="InterPro" id="IPR004441">
    <property type="entry name" value="rRNA_MeTrfase_TrmH"/>
</dbReference>
<dbReference type="NCBIfam" id="TIGR00186">
    <property type="entry name" value="rRNA_methyl_3"/>
    <property type="match status" value="1"/>
</dbReference>
<dbReference type="InterPro" id="IPR029028">
    <property type="entry name" value="Alpha/beta_knot_MTases"/>
</dbReference>
<dbReference type="PANTHER" id="PTHR46429">
    <property type="entry name" value="23S RRNA (GUANOSINE-2'-O-)-METHYLTRANSFERASE RLMB"/>
    <property type="match status" value="1"/>
</dbReference>
<evidence type="ECO:0000259" key="3">
    <source>
        <dbReference type="SMART" id="SM00967"/>
    </source>
</evidence>
<gene>
    <name evidence="4" type="ORF">EZS27_014698</name>
</gene>
<name>A0A5J4RT91_9ZZZZ</name>
<sequence>MINSKDLIFGTRAVIEAIQAGKEIDRILIKRDIQSDLSRELFAALKDMFIPVQRVPIERINRITQKNHQGVIAFISSVTYQKTEDLVPFLFEQGKDPFFIMLDGITDVRNFGAIARTCECAGVDAVIIPVKGSAAVNADAVKTSAGALHTLPVCREQSLKNTIRFLKNSGFKIIAATERGDYEYTKGIYTGPVCIVMGAEDTGVVYENLSLCDEWVKIPVRGNIESLNVSVAAGILIYEALKQRNN</sequence>
<dbReference type="Pfam" id="PF00588">
    <property type="entry name" value="SpoU_methylase"/>
    <property type="match status" value="1"/>
</dbReference>
<dbReference type="InterPro" id="IPR029064">
    <property type="entry name" value="Ribosomal_eL30-like_sf"/>
</dbReference>
<dbReference type="SUPFAM" id="SSF75217">
    <property type="entry name" value="alpha/beta knot"/>
    <property type="match status" value="1"/>
</dbReference>
<dbReference type="GO" id="GO:0008173">
    <property type="term" value="F:RNA methyltransferase activity"/>
    <property type="evidence" value="ECO:0007669"/>
    <property type="project" value="InterPro"/>
</dbReference>
<dbReference type="GO" id="GO:0005829">
    <property type="term" value="C:cytosol"/>
    <property type="evidence" value="ECO:0007669"/>
    <property type="project" value="TreeGrafter"/>
</dbReference>
<dbReference type="CDD" id="cd18103">
    <property type="entry name" value="SpoU-like_RlmB"/>
    <property type="match status" value="1"/>
</dbReference>
<evidence type="ECO:0000256" key="2">
    <source>
        <dbReference type="ARBA" id="ARBA00022679"/>
    </source>
</evidence>
<accession>A0A5J4RT91</accession>
<dbReference type="EMBL" id="SNRY01000721">
    <property type="protein sequence ID" value="KAA6337196.1"/>
    <property type="molecule type" value="Genomic_DNA"/>
</dbReference>
<dbReference type="SMART" id="SM00967">
    <property type="entry name" value="SpoU_sub_bind"/>
    <property type="match status" value="1"/>
</dbReference>
<dbReference type="GO" id="GO:0003723">
    <property type="term" value="F:RNA binding"/>
    <property type="evidence" value="ECO:0007669"/>
    <property type="project" value="InterPro"/>
</dbReference>
<dbReference type="InterPro" id="IPR013123">
    <property type="entry name" value="SpoU_subst-bd"/>
</dbReference>
<feature type="domain" description="RNA 2-O ribose methyltransferase substrate binding" evidence="3">
    <location>
        <begin position="7"/>
        <end position="81"/>
    </location>
</feature>
<dbReference type="InterPro" id="IPR029026">
    <property type="entry name" value="tRNA_m1G_MTases_N"/>
</dbReference>